<sequence>MPKEMVEQNSYQVDAVSGASASSRAIKEAVKNALEKANRLNPKAL</sequence>
<dbReference type="Proteomes" id="UP000030023">
    <property type="component" value="Unassembled WGS sequence"/>
</dbReference>
<keyword evidence="3" id="KW-1185">Reference proteome</keyword>
<dbReference type="Pfam" id="PF04205">
    <property type="entry name" value="FMN_bind"/>
    <property type="match status" value="1"/>
</dbReference>
<evidence type="ECO:0000313" key="2">
    <source>
        <dbReference type="EMBL" id="KGO27510.1"/>
    </source>
</evidence>
<reference evidence="2 3" key="1">
    <citation type="journal article" date="2014" name="Antonie Van Leeuwenhoek">
        <title>Oenococcus alcoholitolerans sp. nov., a lactic acid bacteria isolated from cachaca and ethanol fermentation processes.</title>
        <authorList>
            <person name="Badotti F."/>
            <person name="Moreira A.P."/>
            <person name="Tonon L.A."/>
            <person name="de Lucena B.T."/>
            <person name="Gomes Fde C."/>
            <person name="Kruger R."/>
            <person name="Thompson C.C."/>
            <person name="de Morais M.A.Jr."/>
            <person name="Rosa C.A."/>
            <person name="Thompson F.L."/>
        </authorList>
    </citation>
    <scope>NUCLEOTIDE SEQUENCE [LARGE SCALE GENOMIC DNA]</scope>
    <source>
        <strain evidence="2 3">UFRJ-M7.2.18</strain>
    </source>
</reference>
<comment type="caution">
    <text evidence="2">The sequence shown here is derived from an EMBL/GenBank/DDBJ whole genome shotgun (WGS) entry which is preliminary data.</text>
</comment>
<feature type="domain" description="FMN-binding" evidence="1">
    <location>
        <begin position="6"/>
        <end position="35"/>
    </location>
</feature>
<evidence type="ECO:0000259" key="1">
    <source>
        <dbReference type="Pfam" id="PF04205"/>
    </source>
</evidence>
<name>A0ABR4XPR6_9LACO</name>
<gene>
    <name evidence="2" type="ORF">Q757_07790</name>
</gene>
<dbReference type="Gene3D" id="3.90.1010.20">
    <property type="match status" value="1"/>
</dbReference>
<dbReference type="InterPro" id="IPR007329">
    <property type="entry name" value="FMN-bd"/>
</dbReference>
<accession>A0ABR4XPR6</accession>
<evidence type="ECO:0000313" key="3">
    <source>
        <dbReference type="Proteomes" id="UP000030023"/>
    </source>
</evidence>
<organism evidence="2 3">
    <name type="scientific">Oenococcus alcoholitolerans</name>
    <dbReference type="NCBI Taxonomy" id="931074"/>
    <lineage>
        <taxon>Bacteria</taxon>
        <taxon>Bacillati</taxon>
        <taxon>Bacillota</taxon>
        <taxon>Bacilli</taxon>
        <taxon>Lactobacillales</taxon>
        <taxon>Lactobacillaceae</taxon>
        <taxon>Oenococcus</taxon>
    </lineage>
</organism>
<protein>
    <recommendedName>
        <fullName evidence="1">FMN-binding domain-containing protein</fullName>
    </recommendedName>
</protein>
<proteinExistence type="predicted"/>
<dbReference type="EMBL" id="AXCV01000413">
    <property type="protein sequence ID" value="KGO27510.1"/>
    <property type="molecule type" value="Genomic_DNA"/>
</dbReference>